<dbReference type="AlphaFoldDB" id="A0A1D6NMZ1"/>
<dbReference type="InterPro" id="IPR036047">
    <property type="entry name" value="F-box-like_dom_sf"/>
</dbReference>
<dbReference type="InterPro" id="IPR055312">
    <property type="entry name" value="FBL15-like"/>
</dbReference>
<protein>
    <recommendedName>
        <fullName evidence="6">F-box domain-containing protein</fullName>
    </recommendedName>
</protein>
<feature type="domain" description="F-box" evidence="1">
    <location>
        <begin position="15"/>
        <end position="54"/>
    </location>
</feature>
<organism evidence="4 5">
    <name type="scientific">Zea mays</name>
    <name type="common">Maize</name>
    <dbReference type="NCBI Taxonomy" id="4577"/>
    <lineage>
        <taxon>Eukaryota</taxon>
        <taxon>Viridiplantae</taxon>
        <taxon>Streptophyta</taxon>
        <taxon>Embryophyta</taxon>
        <taxon>Tracheophyta</taxon>
        <taxon>Spermatophyta</taxon>
        <taxon>Magnoliopsida</taxon>
        <taxon>Liliopsida</taxon>
        <taxon>Poales</taxon>
        <taxon>Poaceae</taxon>
        <taxon>PACMAD clade</taxon>
        <taxon>Panicoideae</taxon>
        <taxon>Andropogonodae</taxon>
        <taxon>Andropogoneae</taxon>
        <taxon>Tripsacinae</taxon>
        <taxon>Zea</taxon>
    </lineage>
</organism>
<dbReference type="Gramene" id="Zm00001eb162720_T001">
    <property type="protein sequence ID" value="Zm00001eb162720_P001"/>
    <property type="gene ID" value="Zm00001eb162720"/>
</dbReference>
<evidence type="ECO:0000313" key="5">
    <source>
        <dbReference type="Proteomes" id="UP000007305"/>
    </source>
</evidence>
<evidence type="ECO:0000259" key="1">
    <source>
        <dbReference type="Pfam" id="PF00646"/>
    </source>
</evidence>
<dbReference type="ExpressionAtlas" id="A0A1D6NMZ1">
    <property type="expression patterns" value="baseline and differential"/>
</dbReference>
<evidence type="ECO:0000313" key="4">
    <source>
        <dbReference type="EnsemblPlants" id="Zm00001eb162720_P001"/>
    </source>
</evidence>
<dbReference type="RefSeq" id="XP_008675520.1">
    <property type="nucleotide sequence ID" value="XM_008677298.3"/>
</dbReference>
<reference evidence="3 5" key="1">
    <citation type="submission" date="2015-12" db="EMBL/GenBank/DDBJ databases">
        <title>Update maize B73 reference genome by single molecule sequencing technologies.</title>
        <authorList>
            <consortium name="Maize Genome Sequencing Project"/>
            <person name="Ware D."/>
        </authorList>
    </citation>
    <scope>NUCLEOTIDE SEQUENCE [LARGE SCALE GENOMIC DNA]</scope>
    <source>
        <strain evidence="5">cv. B73</strain>
        <tissue evidence="3">Seedling</tissue>
    </source>
</reference>
<dbReference type="EnsemblPlants" id="Zm00001eb162720_T001">
    <property type="protein sequence ID" value="Zm00001eb162720_P001"/>
    <property type="gene ID" value="Zm00001eb162720"/>
</dbReference>
<evidence type="ECO:0008006" key="6">
    <source>
        <dbReference type="Google" id="ProtNLM"/>
    </source>
</evidence>
<dbReference type="OrthoDB" id="676359at2759"/>
<dbReference type="KEGG" id="zma:103651631"/>
<sequence length="461" mass="51451">MEEGGRHDHDAGDRISSLPDDLLFSILLRIGSIRAAARTSVLSRRWRHVWARLPELRLGTCDEQPGATFLDFVDAVLDACSAPAVHRLEVAMYCHGLRVHACRLVPWLRFASQRRVGDIHIQVPSQKKFFLSKPIKEELELPVCDGATRITLSLERRWSLRLCPAGSFMSLTDLHISCATMAGSELGNLVSEQCPLLRNLYLFVRLAAASNVSIHSNSLQSLSFNVQNTQKLEVMAPKLEVLAVCDATKAHISAPKLSVVSWDNDTGYNPLCHHFANAARHLRLLHLGSKCVSASLMRQFDEVDVLKLKLNLLNIKGTEAYTNLLNETAALPKCEELKLRVSLRASQHNFASIMFHILRSCNNTRRISIKIDSSMVYLCPSSCFCLGPQIFKADGIILESLEEVKITFIRHCYGQVQFVEEFARCHAPSLKKLVVNSPTKGLQEMVGGLFDPDVTVKCNVI</sequence>
<dbReference type="GeneID" id="103651631"/>
<gene>
    <name evidence="4" type="primary">LOC103651631</name>
    <name evidence="3" type="ORF">ZEAMMB73_Zm00001d044542</name>
</gene>
<dbReference type="OMA" id="VIAWLRF"/>
<dbReference type="InterPro" id="IPR001810">
    <property type="entry name" value="F-box_dom"/>
</dbReference>
<dbReference type="Pfam" id="PF00646">
    <property type="entry name" value="F-box"/>
    <property type="match status" value="1"/>
</dbReference>
<reference evidence="4" key="3">
    <citation type="submission" date="2021-05" db="UniProtKB">
        <authorList>
            <consortium name="EnsemblPlants"/>
        </authorList>
    </citation>
    <scope>IDENTIFICATION</scope>
    <source>
        <strain evidence="4">cv. B73</strain>
    </source>
</reference>
<dbReference type="SUPFAM" id="SSF81383">
    <property type="entry name" value="F-box domain"/>
    <property type="match status" value="1"/>
</dbReference>
<dbReference type="PANTHER" id="PTHR34709">
    <property type="entry name" value="OS10G0396666 PROTEIN"/>
    <property type="match status" value="1"/>
</dbReference>
<dbReference type="PANTHER" id="PTHR34709:SF68">
    <property type="entry name" value="OS07G0550432 PROTEIN"/>
    <property type="match status" value="1"/>
</dbReference>
<dbReference type="InterPro" id="IPR053781">
    <property type="entry name" value="F-box_AtFBL13-like"/>
</dbReference>
<proteinExistence type="predicted"/>
<keyword evidence="5" id="KW-1185">Reference proteome</keyword>
<dbReference type="IntAct" id="A0A1D6NMZ1">
    <property type="interactions" value="1"/>
</dbReference>
<dbReference type="InterPro" id="IPR055411">
    <property type="entry name" value="LRR_FXL15/At3g58940/PEG3-like"/>
</dbReference>
<dbReference type="eggNOG" id="ENOG502QWF7">
    <property type="taxonomic scope" value="Eukaryota"/>
</dbReference>
<reference evidence="4" key="2">
    <citation type="submission" date="2019-07" db="EMBL/GenBank/DDBJ databases">
        <authorList>
            <person name="Seetharam A."/>
            <person name="Woodhouse M."/>
            <person name="Cannon E."/>
        </authorList>
    </citation>
    <scope>NUCLEOTIDE SEQUENCE [LARGE SCALE GENOMIC DNA]</scope>
    <source>
        <strain evidence="4">cv. B73</strain>
    </source>
</reference>
<evidence type="ECO:0000313" key="3">
    <source>
        <dbReference type="EMBL" id="ONM41535.1"/>
    </source>
</evidence>
<dbReference type="CDD" id="cd22160">
    <property type="entry name" value="F-box_AtFBL13-like"/>
    <property type="match status" value="1"/>
</dbReference>
<evidence type="ECO:0000259" key="2">
    <source>
        <dbReference type="Pfam" id="PF24758"/>
    </source>
</evidence>
<name>A0A1D6NMZ1_MAIZE</name>
<dbReference type="Proteomes" id="UP000007305">
    <property type="component" value="Chromosome 3"/>
</dbReference>
<dbReference type="Pfam" id="PF24758">
    <property type="entry name" value="LRR_At5g56370"/>
    <property type="match status" value="1"/>
</dbReference>
<feature type="domain" description="F-box/LRR-repeat protein 15/At3g58940/PEG3-like LRR" evidence="2">
    <location>
        <begin position="141"/>
        <end position="260"/>
    </location>
</feature>
<accession>A0A1D6NMZ1</accession>
<dbReference type="PaxDb" id="4577-GRMZM2G065970_P01"/>
<dbReference type="EMBL" id="CM007649">
    <property type="protein sequence ID" value="ONM41535.1"/>
    <property type="molecule type" value="Genomic_DNA"/>
</dbReference>